<evidence type="ECO:0000313" key="1">
    <source>
        <dbReference type="EnsemblPlants" id="LPERR11G00700.1"/>
    </source>
</evidence>
<organism evidence="1 2">
    <name type="scientific">Leersia perrieri</name>
    <dbReference type="NCBI Taxonomy" id="77586"/>
    <lineage>
        <taxon>Eukaryota</taxon>
        <taxon>Viridiplantae</taxon>
        <taxon>Streptophyta</taxon>
        <taxon>Embryophyta</taxon>
        <taxon>Tracheophyta</taxon>
        <taxon>Spermatophyta</taxon>
        <taxon>Magnoliopsida</taxon>
        <taxon>Liliopsida</taxon>
        <taxon>Poales</taxon>
        <taxon>Poaceae</taxon>
        <taxon>BOP clade</taxon>
        <taxon>Oryzoideae</taxon>
        <taxon>Oryzeae</taxon>
        <taxon>Oryzinae</taxon>
        <taxon>Leersia</taxon>
    </lineage>
</organism>
<reference evidence="1 2" key="1">
    <citation type="submission" date="2012-08" db="EMBL/GenBank/DDBJ databases">
        <title>Oryza genome evolution.</title>
        <authorList>
            <person name="Wing R.A."/>
        </authorList>
    </citation>
    <scope>NUCLEOTIDE SEQUENCE</scope>
</reference>
<dbReference type="Gramene" id="LPERR11G00700.1">
    <property type="protein sequence ID" value="LPERR11G00700.1"/>
    <property type="gene ID" value="LPERR11G00700"/>
</dbReference>
<protein>
    <submittedName>
        <fullName evidence="1">Uncharacterized protein</fullName>
    </submittedName>
</protein>
<accession>A0A0D9XNC0</accession>
<evidence type="ECO:0000313" key="2">
    <source>
        <dbReference type="Proteomes" id="UP000032180"/>
    </source>
</evidence>
<sequence length="120" mass="13679">MESGNALIEYDMRIKKDDNKEDDDLQLIDGAAILSELTLLPHIIKQATIRGLQPDELLQYMFSELWISVNLAATKKCTPYDSICLHWHVNNKLMSLLQQPSTTEQIDHTTVMLNPRADVV</sequence>
<dbReference type="HOGENOM" id="CLU_2053018_0_0_1"/>
<dbReference type="AlphaFoldDB" id="A0A0D9XNC0"/>
<proteinExistence type="predicted"/>
<name>A0A0D9XNC0_9ORYZ</name>
<dbReference type="EnsemblPlants" id="LPERR11G00700.1">
    <property type="protein sequence ID" value="LPERR11G00700.1"/>
    <property type="gene ID" value="LPERR11G00700"/>
</dbReference>
<dbReference type="Proteomes" id="UP000032180">
    <property type="component" value="Chromosome 11"/>
</dbReference>
<keyword evidence="2" id="KW-1185">Reference proteome</keyword>
<reference evidence="2" key="2">
    <citation type="submission" date="2013-12" db="EMBL/GenBank/DDBJ databases">
        <authorList>
            <person name="Yu Y."/>
            <person name="Lee S."/>
            <person name="de Baynast K."/>
            <person name="Wissotski M."/>
            <person name="Liu L."/>
            <person name="Talag J."/>
            <person name="Goicoechea J."/>
            <person name="Angelova A."/>
            <person name="Jetty R."/>
            <person name="Kudrna D."/>
            <person name="Golser W."/>
            <person name="Rivera L."/>
            <person name="Zhang J."/>
            <person name="Wing R."/>
        </authorList>
    </citation>
    <scope>NUCLEOTIDE SEQUENCE</scope>
</reference>
<reference evidence="1" key="3">
    <citation type="submission" date="2015-04" db="UniProtKB">
        <authorList>
            <consortium name="EnsemblPlants"/>
        </authorList>
    </citation>
    <scope>IDENTIFICATION</scope>
</reference>